<evidence type="ECO:0000313" key="8">
    <source>
        <dbReference type="EMBL" id="KAH3809966.1"/>
    </source>
</evidence>
<reference evidence="8" key="1">
    <citation type="journal article" date="2019" name="bioRxiv">
        <title>The Genome of the Zebra Mussel, Dreissena polymorpha: A Resource for Invasive Species Research.</title>
        <authorList>
            <person name="McCartney M.A."/>
            <person name="Auch B."/>
            <person name="Kono T."/>
            <person name="Mallez S."/>
            <person name="Zhang Y."/>
            <person name="Obille A."/>
            <person name="Becker A."/>
            <person name="Abrahante J.E."/>
            <person name="Garbe J."/>
            <person name="Badalamenti J.P."/>
            <person name="Herman A."/>
            <person name="Mangelson H."/>
            <person name="Liachko I."/>
            <person name="Sullivan S."/>
            <person name="Sone E.D."/>
            <person name="Koren S."/>
            <person name="Silverstein K.A.T."/>
            <person name="Beckman K.B."/>
            <person name="Gohl D.M."/>
        </authorList>
    </citation>
    <scope>NUCLEOTIDE SEQUENCE</scope>
    <source>
        <strain evidence="8">Duluth1</strain>
        <tissue evidence="8">Whole animal</tissue>
    </source>
</reference>
<feature type="region of interest" description="Disordered" evidence="6">
    <location>
        <begin position="339"/>
        <end position="367"/>
    </location>
</feature>
<dbReference type="AlphaFoldDB" id="A0A9D4G6X9"/>
<dbReference type="Gene3D" id="2.170.270.10">
    <property type="entry name" value="SET domain"/>
    <property type="match status" value="1"/>
</dbReference>
<evidence type="ECO:0000256" key="2">
    <source>
        <dbReference type="ARBA" id="ARBA00022771"/>
    </source>
</evidence>
<reference evidence="8" key="2">
    <citation type="submission" date="2020-11" db="EMBL/GenBank/DDBJ databases">
        <authorList>
            <person name="McCartney M.A."/>
            <person name="Auch B."/>
            <person name="Kono T."/>
            <person name="Mallez S."/>
            <person name="Becker A."/>
            <person name="Gohl D.M."/>
            <person name="Silverstein K.A.T."/>
            <person name="Koren S."/>
            <person name="Bechman K.B."/>
            <person name="Herman A."/>
            <person name="Abrahante J.E."/>
            <person name="Garbe J."/>
        </authorList>
    </citation>
    <scope>NUCLEOTIDE SEQUENCE</scope>
    <source>
        <strain evidence="8">Duluth1</strain>
        <tissue evidence="8">Whole animal</tissue>
    </source>
</reference>
<keyword evidence="3" id="KW-0862">Zinc</keyword>
<evidence type="ECO:0000256" key="5">
    <source>
        <dbReference type="PROSITE-ProRule" id="PRU00309"/>
    </source>
</evidence>
<evidence type="ECO:0000259" key="7">
    <source>
        <dbReference type="PROSITE" id="PS50950"/>
    </source>
</evidence>
<accession>A0A9D4G6X9</accession>
<protein>
    <recommendedName>
        <fullName evidence="7">THAP-type domain-containing protein</fullName>
    </recommendedName>
</protein>
<dbReference type="SMART" id="SM00980">
    <property type="entry name" value="THAP"/>
    <property type="match status" value="1"/>
</dbReference>
<feature type="compositionally biased region" description="Polar residues" evidence="6">
    <location>
        <begin position="301"/>
        <end position="316"/>
    </location>
</feature>
<organism evidence="8 9">
    <name type="scientific">Dreissena polymorpha</name>
    <name type="common">Zebra mussel</name>
    <name type="synonym">Mytilus polymorpha</name>
    <dbReference type="NCBI Taxonomy" id="45954"/>
    <lineage>
        <taxon>Eukaryota</taxon>
        <taxon>Metazoa</taxon>
        <taxon>Spiralia</taxon>
        <taxon>Lophotrochozoa</taxon>
        <taxon>Mollusca</taxon>
        <taxon>Bivalvia</taxon>
        <taxon>Autobranchia</taxon>
        <taxon>Heteroconchia</taxon>
        <taxon>Euheterodonta</taxon>
        <taxon>Imparidentia</taxon>
        <taxon>Neoheterodontei</taxon>
        <taxon>Myida</taxon>
        <taxon>Dreissenoidea</taxon>
        <taxon>Dreissenidae</taxon>
        <taxon>Dreissena</taxon>
    </lineage>
</organism>
<dbReference type="SUPFAM" id="SSF57716">
    <property type="entry name" value="Glucocorticoid receptor-like (DNA-binding domain)"/>
    <property type="match status" value="1"/>
</dbReference>
<dbReference type="PROSITE" id="PS50950">
    <property type="entry name" value="ZF_THAP"/>
    <property type="match status" value="1"/>
</dbReference>
<gene>
    <name evidence="8" type="ORF">DPMN_138348</name>
</gene>
<dbReference type="GO" id="GO:0043565">
    <property type="term" value="F:sequence-specific DNA binding"/>
    <property type="evidence" value="ECO:0007669"/>
    <property type="project" value="InterPro"/>
</dbReference>
<evidence type="ECO:0000256" key="3">
    <source>
        <dbReference type="ARBA" id="ARBA00022833"/>
    </source>
</evidence>
<dbReference type="InterPro" id="IPR046341">
    <property type="entry name" value="SET_dom_sf"/>
</dbReference>
<proteinExistence type="predicted"/>
<feature type="region of interest" description="Disordered" evidence="6">
    <location>
        <begin position="299"/>
        <end position="327"/>
    </location>
</feature>
<evidence type="ECO:0000313" key="9">
    <source>
        <dbReference type="Proteomes" id="UP000828390"/>
    </source>
</evidence>
<dbReference type="SMART" id="SM00692">
    <property type="entry name" value="DM3"/>
    <property type="match status" value="1"/>
</dbReference>
<dbReference type="EMBL" id="JAIWYP010000006">
    <property type="protein sequence ID" value="KAH3809966.1"/>
    <property type="molecule type" value="Genomic_DNA"/>
</dbReference>
<evidence type="ECO:0000256" key="4">
    <source>
        <dbReference type="ARBA" id="ARBA00023125"/>
    </source>
</evidence>
<name>A0A9D4G6X9_DREPO</name>
<keyword evidence="9" id="KW-1185">Reference proteome</keyword>
<dbReference type="PANTHER" id="PTHR46600">
    <property type="entry name" value="THAP DOMAIN-CONTAINING"/>
    <property type="match status" value="1"/>
</dbReference>
<dbReference type="Pfam" id="PF05485">
    <property type="entry name" value="THAP"/>
    <property type="match status" value="1"/>
</dbReference>
<dbReference type="InterPro" id="IPR026516">
    <property type="entry name" value="THAP1/10"/>
</dbReference>
<dbReference type="Proteomes" id="UP000828390">
    <property type="component" value="Unassembled WGS sequence"/>
</dbReference>
<feature type="compositionally biased region" description="Basic residues" evidence="6">
    <location>
        <begin position="339"/>
        <end position="356"/>
    </location>
</feature>
<keyword evidence="1" id="KW-0479">Metal-binding</keyword>
<keyword evidence="2 5" id="KW-0863">Zinc-finger</keyword>
<comment type="caution">
    <text evidence="8">The sequence shown here is derived from an EMBL/GenBank/DDBJ whole genome shotgun (WGS) entry which is preliminary data.</text>
</comment>
<evidence type="ECO:0000256" key="6">
    <source>
        <dbReference type="SAM" id="MobiDB-lite"/>
    </source>
</evidence>
<dbReference type="PANTHER" id="PTHR46600:SF11">
    <property type="entry name" value="THAP DOMAIN-CONTAINING PROTEIN 10"/>
    <property type="match status" value="1"/>
</dbReference>
<keyword evidence="4 5" id="KW-0238">DNA-binding</keyword>
<evidence type="ECO:0000256" key="1">
    <source>
        <dbReference type="ARBA" id="ARBA00022723"/>
    </source>
</evidence>
<dbReference type="InterPro" id="IPR006612">
    <property type="entry name" value="THAP_Znf"/>
</dbReference>
<dbReference type="GO" id="GO:0008270">
    <property type="term" value="F:zinc ion binding"/>
    <property type="evidence" value="ECO:0007669"/>
    <property type="project" value="UniProtKB-KW"/>
</dbReference>
<sequence>MGKPNTESNARESDMDNKSVIINNVDSTTQSVNTTCICASVSSETLNPDQTINDFNSVCVKIETDEWYNTAEDFYSVCSKPEQVLWENRHPDCKKQDGSNLVHEQTGSQCLQMDKDNTKQYGFTSDCVKSEQPECEVMHQDFTRQPVCVNKNTTAHAYTAQFQLHSVCGKTKQSLNPNTDQSYPTTNDLNYECSIAKQYIKTETDTGNTTANDHNDLCDHKYKKTPENQAELADLNSVFLTRKEIELSYVDQYCARPTVDGETLTIDHYSNLNVQRHSISENDDSEIFIERLKRKRKSCHSTHPATKKCQGSSTGKVQPKGAPARDNAVTRSVPLKPAKKKLTKKGDRVKKVKGMNKAKTPEKDKTEYSLQERNLASCMKLELPDNDHFLYCGECNKGFEGNCPVYGPYYYIQDKEVPDGDTLKADHSLPDCLEIKTSKIAGGGLGVFSKERLKSRILFGPYGSNIITDNHKSAYCWQMSDHDYASHFNSATKTDGTQVHDITLSVEKKSKSNRICCVPKCHTTGYGLIEGHGKPSYHSFPAEDNPLRAVWLNKIRRDEDKNIKITRNTVVCFLHFEPDCLDESGFAKRRYLKPGAIPTLFDCWKDKPHVYKPKTPHPEYALQQKRANRTDRKDDIEVKQSMRIAKPVNLWMPKTMPPLIG</sequence>
<feature type="domain" description="THAP-type" evidence="7">
    <location>
        <begin position="511"/>
        <end position="601"/>
    </location>
</feature>